<comment type="caution">
    <text evidence="1">The sequence shown here is derived from an EMBL/GenBank/DDBJ whole genome shotgun (WGS) entry which is preliminary data.</text>
</comment>
<keyword evidence="2" id="KW-1185">Reference proteome</keyword>
<protein>
    <submittedName>
        <fullName evidence="1">Unnamed protein product</fullName>
    </submittedName>
</protein>
<accession>A0ACB5TK91</accession>
<gene>
    <name evidence="1" type="ORF">Cboi01_000124500</name>
</gene>
<proteinExistence type="predicted"/>
<dbReference type="Proteomes" id="UP001165101">
    <property type="component" value="Unassembled WGS sequence"/>
</dbReference>
<reference evidence="1" key="1">
    <citation type="submission" date="2023-04" db="EMBL/GenBank/DDBJ databases">
        <title>Candida boidinii NBRC 1967.</title>
        <authorList>
            <person name="Ichikawa N."/>
            <person name="Sato H."/>
            <person name="Tonouchi N."/>
        </authorList>
    </citation>
    <scope>NUCLEOTIDE SEQUENCE</scope>
    <source>
        <strain evidence="1">NBRC 1967</strain>
    </source>
</reference>
<name>A0ACB5TK91_CANBO</name>
<organism evidence="1 2">
    <name type="scientific">Candida boidinii</name>
    <name type="common">Yeast</name>
    <dbReference type="NCBI Taxonomy" id="5477"/>
    <lineage>
        <taxon>Eukaryota</taxon>
        <taxon>Fungi</taxon>
        <taxon>Dikarya</taxon>
        <taxon>Ascomycota</taxon>
        <taxon>Saccharomycotina</taxon>
        <taxon>Pichiomycetes</taxon>
        <taxon>Pichiales</taxon>
        <taxon>Pichiaceae</taxon>
        <taxon>Ogataea</taxon>
        <taxon>Ogataea/Candida clade</taxon>
    </lineage>
</organism>
<evidence type="ECO:0000313" key="2">
    <source>
        <dbReference type="Proteomes" id="UP001165101"/>
    </source>
</evidence>
<dbReference type="EMBL" id="BSXV01000432">
    <property type="protein sequence ID" value="GME89071.1"/>
    <property type="molecule type" value="Genomic_DNA"/>
</dbReference>
<evidence type="ECO:0000313" key="1">
    <source>
        <dbReference type="EMBL" id="GME89071.1"/>
    </source>
</evidence>
<sequence length="258" mass="29829">MMNGGGPKIQVEVDPTEDTEWNDILRSHGIIPEKPKDESEEIEEALADLVARQHENRLENKDLDELDELEDEEDEQFLMEYKMKRMNQIKELAKKSKFGSVYPINKPEYKSEVTDASNESFVLLHMSLQSNLQSRLLSSLFIKLSKKFHEIKFCEIQANRAVENYPDSNCPTILIYHNGDVVKQFITLTALGGNSTTVKDLEEVLVDIKAVNGGDKRLEINQDEDEDLQEDHRLRFQKKSLRGNKRDDGDDYDDDFFD</sequence>